<evidence type="ECO:0000256" key="1">
    <source>
        <dbReference type="ARBA" id="ARBA00022676"/>
    </source>
</evidence>
<keyword evidence="4" id="KW-0378">Hydrolase</keyword>
<dbReference type="Pfam" id="PF04041">
    <property type="entry name" value="Glyco_hydro_130"/>
    <property type="match status" value="1"/>
</dbReference>
<dbReference type="PANTHER" id="PTHR34106:SF5">
    <property type="entry name" value="GLYCOSIDASE"/>
    <property type="match status" value="1"/>
</dbReference>
<keyword evidence="2" id="KW-0808">Transferase</keyword>
<dbReference type="PANTHER" id="PTHR34106">
    <property type="entry name" value="GLYCOSIDASE"/>
    <property type="match status" value="1"/>
</dbReference>
<dbReference type="InterPro" id="IPR007184">
    <property type="entry name" value="Mannoside_phosphorylase"/>
</dbReference>
<sequence length="373" mass="42654">MEKETEKTEIILTISEKNSKKIKNPSTFNKIYRSLAKIYQSRSSAKMDNVVLERNPNNPIIVPGLHSWESKATFNPGAFEVNGKIHLVYRAVGDDDTSVFGYASSYDGITFSERCSNPIYKKPELKLKSNFVSGPKDVGWKGGCEDPRLVLIGDTLYMTYTSFAGWESLRMTLTSIKFSDFEQKKWNWKNPVLISLPNEINKNWVLFPEKINGKFAILHSFYPKILIDYFDSLDELDGKKFIKSDNTRPANPNRTWDSWFRGVGPAPVKIKEGWLILYHATNYNNPERYRIGALILDSNDPTKIIYRSNQPILEPDEWYENEGYKKGVIYACGAVVKDGRLFVYYGGADKVICAASVKLVDLINDLKKYKTIN</sequence>
<dbReference type="GO" id="GO:0016757">
    <property type="term" value="F:glycosyltransferase activity"/>
    <property type="evidence" value="ECO:0007669"/>
    <property type="project" value="UniProtKB-KW"/>
</dbReference>
<organism evidence="4 5">
    <name type="scientific">Candidatus Nomurabacteria bacterium GW2011_GWA1_35_8</name>
    <dbReference type="NCBI Taxonomy" id="1618727"/>
    <lineage>
        <taxon>Bacteria</taxon>
        <taxon>Candidatus Nomuraibacteriota</taxon>
    </lineage>
</organism>
<reference evidence="4 5" key="1">
    <citation type="journal article" date="2015" name="Nature">
        <title>rRNA introns, odd ribosomes, and small enigmatic genomes across a large radiation of phyla.</title>
        <authorList>
            <person name="Brown C.T."/>
            <person name="Hug L.A."/>
            <person name="Thomas B.C."/>
            <person name="Sharon I."/>
            <person name="Castelle C.J."/>
            <person name="Singh A."/>
            <person name="Wilkins M.J."/>
            <person name="Williams K.H."/>
            <person name="Banfield J.F."/>
        </authorList>
    </citation>
    <scope>NUCLEOTIDE SEQUENCE [LARGE SCALE GENOMIC DNA]</scope>
</reference>
<dbReference type="AlphaFoldDB" id="A0A0G0FEK4"/>
<dbReference type="Proteomes" id="UP000186383">
    <property type="component" value="Unassembled WGS sequence"/>
</dbReference>
<gene>
    <name evidence="4" type="ORF">UR88_C0007G0004</name>
</gene>
<protein>
    <submittedName>
        <fullName evidence="4">Glycosidase-related protein</fullName>
    </submittedName>
</protein>
<dbReference type="Gene3D" id="2.115.10.20">
    <property type="entry name" value="Glycosyl hydrolase domain, family 43"/>
    <property type="match status" value="1"/>
</dbReference>
<keyword evidence="1" id="KW-0328">Glycosyltransferase</keyword>
<keyword evidence="4" id="KW-0326">Glycosidase</keyword>
<evidence type="ECO:0000313" key="5">
    <source>
        <dbReference type="Proteomes" id="UP000186383"/>
    </source>
</evidence>
<evidence type="ECO:0000256" key="2">
    <source>
        <dbReference type="ARBA" id="ARBA00022679"/>
    </source>
</evidence>
<dbReference type="SUPFAM" id="SSF75005">
    <property type="entry name" value="Arabinanase/levansucrase/invertase"/>
    <property type="match status" value="1"/>
</dbReference>
<comment type="caution">
    <text evidence="4">The sequence shown here is derived from an EMBL/GenBank/DDBJ whole genome shotgun (WGS) entry which is preliminary data.</text>
</comment>
<accession>A0A0G0FEK4</accession>
<dbReference type="GO" id="GO:0016798">
    <property type="term" value="F:hydrolase activity, acting on glycosyl bonds"/>
    <property type="evidence" value="ECO:0007669"/>
    <property type="project" value="UniProtKB-KW"/>
</dbReference>
<comment type="similarity">
    <text evidence="3">Belongs to the glycosyl hydrolase 130 family.</text>
</comment>
<dbReference type="InterPro" id="IPR023296">
    <property type="entry name" value="Glyco_hydro_beta-prop_sf"/>
</dbReference>
<dbReference type="PIRSF" id="PIRSF016202">
    <property type="entry name" value="PH1107"/>
    <property type="match status" value="1"/>
</dbReference>
<name>A0A0G0FEK4_9BACT</name>
<evidence type="ECO:0000313" key="4">
    <source>
        <dbReference type="EMBL" id="KKP85780.1"/>
    </source>
</evidence>
<dbReference type="EMBL" id="LBQW01000007">
    <property type="protein sequence ID" value="KKP85780.1"/>
    <property type="molecule type" value="Genomic_DNA"/>
</dbReference>
<proteinExistence type="inferred from homology"/>
<dbReference type="CDD" id="cd18614">
    <property type="entry name" value="GH130"/>
    <property type="match status" value="1"/>
</dbReference>
<evidence type="ECO:0000256" key="3">
    <source>
        <dbReference type="ARBA" id="ARBA00024356"/>
    </source>
</evidence>